<reference evidence="1" key="1">
    <citation type="submission" date="2021-02" db="EMBL/GenBank/DDBJ databases">
        <authorList>
            <person name="Nowell W R."/>
        </authorList>
    </citation>
    <scope>NUCLEOTIDE SEQUENCE</scope>
</reference>
<accession>A0A815YE64</accession>
<gene>
    <name evidence="1" type="ORF">QVE165_LOCUS48619</name>
</gene>
<sequence>MLCTFETLPDEILMIIVPYCGHVVNIFQAFLGLNQRLNHILIDRRLHLLTDFLHVNARDDYYNSHIFQQISRQLLSINISLDEQKLNQLLQPLISFHIQLKYIELGREFQLYSEKFHSIREQLTDDEIIEIDNELKEKFHSITQTPLTMKYIDDIEHLVLPVGACLICNDDELCGFNFSKFINDQLLAHIKDTDEKKTFLSINSYLKLIKILIISNPFLLKNKDYVGNGGLDVIYFLMYALYQSNHYFSFRCHSSPFINMKYYRAIVDLFLFAIQCRKQAYNEHYDIRKIMFEVLQLIPEINNDIFIQTAQWEILKIIIDECNTISNQPVDEYERYDFQRILKNLVKKQRLDIIKYFDQCDAFKEFFKQVNYSRECIDIMTDKKERKLIKQLLELFPHLISEVDNDGNDPLLYICLKVYGCRHRIIEDLIKMGSDLERKNIQGQNFMAAVQLQRNRKLLKTLYEKEIIKNDIQYVN</sequence>
<evidence type="ECO:0000313" key="1">
    <source>
        <dbReference type="EMBL" id="CAF1568929.1"/>
    </source>
</evidence>
<dbReference type="AlphaFoldDB" id="A0A815YE64"/>
<dbReference type="SUPFAM" id="SSF48403">
    <property type="entry name" value="Ankyrin repeat"/>
    <property type="match status" value="1"/>
</dbReference>
<evidence type="ECO:0000313" key="2">
    <source>
        <dbReference type="Proteomes" id="UP000663832"/>
    </source>
</evidence>
<name>A0A815YE64_9BILA</name>
<organism evidence="1 2">
    <name type="scientific">Adineta steineri</name>
    <dbReference type="NCBI Taxonomy" id="433720"/>
    <lineage>
        <taxon>Eukaryota</taxon>
        <taxon>Metazoa</taxon>
        <taxon>Spiralia</taxon>
        <taxon>Gnathifera</taxon>
        <taxon>Rotifera</taxon>
        <taxon>Eurotatoria</taxon>
        <taxon>Bdelloidea</taxon>
        <taxon>Adinetida</taxon>
        <taxon>Adinetidae</taxon>
        <taxon>Adineta</taxon>
    </lineage>
</organism>
<proteinExistence type="predicted"/>
<comment type="caution">
    <text evidence="1">The sequence shown here is derived from an EMBL/GenBank/DDBJ whole genome shotgun (WGS) entry which is preliminary data.</text>
</comment>
<keyword evidence="2" id="KW-1185">Reference proteome</keyword>
<dbReference type="EMBL" id="CAJNOM010000829">
    <property type="protein sequence ID" value="CAF1568929.1"/>
    <property type="molecule type" value="Genomic_DNA"/>
</dbReference>
<dbReference type="OrthoDB" id="10012486at2759"/>
<dbReference type="Gene3D" id="1.25.40.20">
    <property type="entry name" value="Ankyrin repeat-containing domain"/>
    <property type="match status" value="1"/>
</dbReference>
<dbReference type="Proteomes" id="UP000663832">
    <property type="component" value="Unassembled WGS sequence"/>
</dbReference>
<protein>
    <submittedName>
        <fullName evidence="1">Uncharacterized protein</fullName>
    </submittedName>
</protein>
<dbReference type="InterPro" id="IPR036770">
    <property type="entry name" value="Ankyrin_rpt-contain_sf"/>
</dbReference>